<dbReference type="PROSITE" id="PS50010">
    <property type="entry name" value="DH_2"/>
    <property type="match status" value="1"/>
</dbReference>
<feature type="region of interest" description="Disordered" evidence="1">
    <location>
        <begin position="349"/>
        <end position="382"/>
    </location>
</feature>
<keyword evidence="4" id="KW-1185">Reference proteome</keyword>
<dbReference type="InterPro" id="IPR000219">
    <property type="entry name" value="DH_dom"/>
</dbReference>
<sequence length="504" mass="54771">MSSPVPSSHTLFNPPDTSQKCPQESSPLLNYFRPLMRIVSPFSLTIPWVAQPEPCTSSKFTLEDEPDSDPCPTPASTSPGHALDLDPTPSSISDSAMMAPRPPRRRWTLAMAMTDEGVTDEALVTVLERIRLQPSSSGTSDDDKSTAVWDVDQDKWNWNLQWDETNNEAKKGPQPDKIPHTSSLPSLPRHTLSTPSLPKTITPWKTAQQALLTCRELVRTERHYLASLSSLIASETAAVPPPLMIQYASQLVSVSKRYLDSMEADPSALGVSAAFLSLEETIESAFIGWCGAVGGWFEGSESTSSNSSSRAPSGASSPIRRLSKGRSEENIPLVGAGFSQGSLARALSKRKNVPTMTSLNTSLSPPPSYHSPSSPTPSFKSASFLGWRKDKDRSPLNGNNGSNTKKPLIRDLAILPTQRVVRYVLLYRDLLVHTPSASPSRPLVMRAVEAATRIAQKCDRAQDNAAFLVNPQNKTAPSRSSTAPKSQRRDSKIFGPRSRKASAG</sequence>
<protein>
    <recommendedName>
        <fullName evidence="2">DH domain-containing protein</fullName>
    </recommendedName>
</protein>
<feature type="region of interest" description="Disordered" evidence="1">
    <location>
        <begin position="165"/>
        <end position="199"/>
    </location>
</feature>
<dbReference type="OrthoDB" id="660555at2759"/>
<evidence type="ECO:0000313" key="3">
    <source>
        <dbReference type="EMBL" id="KIL71497.1"/>
    </source>
</evidence>
<dbReference type="Pfam" id="PF00621">
    <property type="entry name" value="RhoGEF"/>
    <property type="match status" value="1"/>
</dbReference>
<feature type="region of interest" description="Disordered" evidence="1">
    <location>
        <begin position="1"/>
        <end position="26"/>
    </location>
</feature>
<evidence type="ECO:0000256" key="1">
    <source>
        <dbReference type="SAM" id="MobiDB-lite"/>
    </source>
</evidence>
<name>A0A0C2XAU4_AMAMK</name>
<feature type="compositionally biased region" description="Basic and acidic residues" evidence="1">
    <location>
        <begin position="167"/>
        <end position="179"/>
    </location>
</feature>
<organism evidence="3 4">
    <name type="scientific">Amanita muscaria (strain Koide BX008)</name>
    <dbReference type="NCBI Taxonomy" id="946122"/>
    <lineage>
        <taxon>Eukaryota</taxon>
        <taxon>Fungi</taxon>
        <taxon>Dikarya</taxon>
        <taxon>Basidiomycota</taxon>
        <taxon>Agaricomycotina</taxon>
        <taxon>Agaricomycetes</taxon>
        <taxon>Agaricomycetidae</taxon>
        <taxon>Agaricales</taxon>
        <taxon>Pluteineae</taxon>
        <taxon>Amanitaceae</taxon>
        <taxon>Amanita</taxon>
    </lineage>
</organism>
<feature type="compositionally biased region" description="Polar residues" evidence="1">
    <location>
        <begin position="470"/>
        <end position="485"/>
    </location>
</feature>
<dbReference type="Gene3D" id="1.20.900.10">
    <property type="entry name" value="Dbl homology (DH) domain"/>
    <property type="match status" value="1"/>
</dbReference>
<dbReference type="SUPFAM" id="SSF48065">
    <property type="entry name" value="DBL homology domain (DH-domain)"/>
    <property type="match status" value="1"/>
</dbReference>
<evidence type="ECO:0000259" key="2">
    <source>
        <dbReference type="PROSITE" id="PS50010"/>
    </source>
</evidence>
<feature type="domain" description="DH" evidence="2">
    <location>
        <begin position="409"/>
        <end position="461"/>
    </location>
</feature>
<dbReference type="InterPro" id="IPR035899">
    <property type="entry name" value="DBL_dom_sf"/>
</dbReference>
<gene>
    <name evidence="3" type="ORF">M378DRAFT_155077</name>
</gene>
<dbReference type="InParanoid" id="A0A0C2XAU4"/>
<dbReference type="HOGENOM" id="CLU_036612_0_0_1"/>
<dbReference type="AlphaFoldDB" id="A0A0C2XAU4"/>
<dbReference type="STRING" id="946122.A0A0C2XAU4"/>
<reference evidence="3 4" key="1">
    <citation type="submission" date="2014-04" db="EMBL/GenBank/DDBJ databases">
        <title>Evolutionary Origins and Diversification of the Mycorrhizal Mutualists.</title>
        <authorList>
            <consortium name="DOE Joint Genome Institute"/>
            <consortium name="Mycorrhizal Genomics Consortium"/>
            <person name="Kohler A."/>
            <person name="Kuo A."/>
            <person name="Nagy L.G."/>
            <person name="Floudas D."/>
            <person name="Copeland A."/>
            <person name="Barry K.W."/>
            <person name="Cichocki N."/>
            <person name="Veneault-Fourrey C."/>
            <person name="LaButti K."/>
            <person name="Lindquist E.A."/>
            <person name="Lipzen A."/>
            <person name="Lundell T."/>
            <person name="Morin E."/>
            <person name="Murat C."/>
            <person name="Riley R."/>
            <person name="Ohm R."/>
            <person name="Sun H."/>
            <person name="Tunlid A."/>
            <person name="Henrissat B."/>
            <person name="Grigoriev I.V."/>
            <person name="Hibbett D.S."/>
            <person name="Martin F."/>
        </authorList>
    </citation>
    <scope>NUCLEOTIDE SEQUENCE [LARGE SCALE GENOMIC DNA]</scope>
    <source>
        <strain evidence="3 4">Koide BX008</strain>
    </source>
</reference>
<proteinExistence type="predicted"/>
<feature type="region of interest" description="Disordered" evidence="1">
    <location>
        <begin position="468"/>
        <end position="504"/>
    </location>
</feature>
<evidence type="ECO:0000313" key="4">
    <source>
        <dbReference type="Proteomes" id="UP000054549"/>
    </source>
</evidence>
<feature type="compositionally biased region" description="Low complexity" evidence="1">
    <location>
        <begin position="354"/>
        <end position="363"/>
    </location>
</feature>
<dbReference type="Proteomes" id="UP000054549">
    <property type="component" value="Unassembled WGS sequence"/>
</dbReference>
<dbReference type="EMBL" id="KN818222">
    <property type="protein sequence ID" value="KIL71497.1"/>
    <property type="molecule type" value="Genomic_DNA"/>
</dbReference>
<feature type="compositionally biased region" description="Polar residues" evidence="1">
    <location>
        <begin position="180"/>
        <end position="199"/>
    </location>
</feature>
<accession>A0A0C2XAU4</accession>
<feature type="region of interest" description="Disordered" evidence="1">
    <location>
        <begin position="301"/>
        <end position="326"/>
    </location>
</feature>
<feature type="region of interest" description="Disordered" evidence="1">
    <location>
        <begin position="57"/>
        <end position="100"/>
    </location>
</feature>
<feature type="compositionally biased region" description="Low complexity" evidence="1">
    <location>
        <begin position="301"/>
        <end position="318"/>
    </location>
</feature>
<dbReference type="GO" id="GO:0005085">
    <property type="term" value="F:guanyl-nucleotide exchange factor activity"/>
    <property type="evidence" value="ECO:0007669"/>
    <property type="project" value="InterPro"/>
</dbReference>